<reference evidence="12 13" key="1">
    <citation type="submission" date="2016-08" db="EMBL/GenBank/DDBJ databases">
        <title>Genomes of anaerobic fungi encode conserved fungal cellulosomes for biomass hydrolysis.</title>
        <authorList>
            <consortium name="DOE Joint Genome Institute"/>
            <person name="Haitjema C.H."/>
            <person name="Gilmore S.P."/>
            <person name="Henske J.K."/>
            <person name="Solomon K.V."/>
            <person name="De Groot R."/>
            <person name="Kuo A."/>
            <person name="Mondo S.J."/>
            <person name="Salamov A.A."/>
            <person name="Labutti K."/>
            <person name="Zhao Z."/>
            <person name="Chiniquy J."/>
            <person name="Barry K."/>
            <person name="Brewer H.M."/>
            <person name="Purvine S.O."/>
            <person name="Wright A.T."/>
            <person name="Boxma B."/>
            <person name="Van Alen T."/>
            <person name="Hackstein J.H."/>
            <person name="Baker S.E."/>
            <person name="Grigoriev I.V."/>
            <person name="O'Malley M.A."/>
        </authorList>
    </citation>
    <scope>NUCLEOTIDE SEQUENCE [LARGE SCALE GENOMIC DNA]</scope>
    <source>
        <strain evidence="13">finn</strain>
    </source>
</reference>
<accession>A0A1Y1V2X7</accession>
<feature type="transmembrane region" description="Helical" evidence="10">
    <location>
        <begin position="25"/>
        <end position="44"/>
    </location>
</feature>
<keyword evidence="8 10" id="KW-1133">Transmembrane helix</keyword>
<dbReference type="GO" id="GO:0016887">
    <property type="term" value="F:ATP hydrolysis activity"/>
    <property type="evidence" value="ECO:0007669"/>
    <property type="project" value="InterPro"/>
</dbReference>
<evidence type="ECO:0000256" key="8">
    <source>
        <dbReference type="ARBA" id="ARBA00022989"/>
    </source>
</evidence>
<evidence type="ECO:0000256" key="2">
    <source>
        <dbReference type="ARBA" id="ARBA00008869"/>
    </source>
</evidence>
<organism evidence="12 13">
    <name type="scientific">Piromyces finnis</name>
    <dbReference type="NCBI Taxonomy" id="1754191"/>
    <lineage>
        <taxon>Eukaryota</taxon>
        <taxon>Fungi</taxon>
        <taxon>Fungi incertae sedis</taxon>
        <taxon>Chytridiomycota</taxon>
        <taxon>Chytridiomycota incertae sedis</taxon>
        <taxon>Neocallimastigomycetes</taxon>
        <taxon>Neocallimastigales</taxon>
        <taxon>Neocallimastigaceae</taxon>
        <taxon>Piromyces</taxon>
    </lineage>
</organism>
<dbReference type="EMBL" id="MCFH01000041">
    <property type="protein sequence ID" value="ORX45239.1"/>
    <property type="molecule type" value="Genomic_DNA"/>
</dbReference>
<dbReference type="PANTHER" id="PTHR19229:SF36">
    <property type="entry name" value="ATP-BINDING CASSETTE SUB-FAMILY A MEMBER 2"/>
    <property type="match status" value="1"/>
</dbReference>
<feature type="transmembrane region" description="Helical" evidence="10">
    <location>
        <begin position="378"/>
        <end position="402"/>
    </location>
</feature>
<dbReference type="GO" id="GO:0005319">
    <property type="term" value="F:lipid transporter activity"/>
    <property type="evidence" value="ECO:0007669"/>
    <property type="project" value="TreeGrafter"/>
</dbReference>
<feature type="transmembrane region" description="Helical" evidence="10">
    <location>
        <begin position="335"/>
        <end position="357"/>
    </location>
</feature>
<keyword evidence="6" id="KW-0547">Nucleotide-binding</keyword>
<proteinExistence type="inferred from homology"/>
<evidence type="ECO:0000259" key="11">
    <source>
        <dbReference type="PROSITE" id="PS50893"/>
    </source>
</evidence>
<dbReference type="PROSITE" id="PS50893">
    <property type="entry name" value="ABC_TRANSPORTER_2"/>
    <property type="match status" value="2"/>
</dbReference>
<dbReference type="SMART" id="SM00382">
    <property type="entry name" value="AAA"/>
    <property type="match status" value="2"/>
</dbReference>
<feature type="transmembrane region" description="Helical" evidence="10">
    <location>
        <begin position="947"/>
        <end position="969"/>
    </location>
</feature>
<dbReference type="GO" id="GO:0016020">
    <property type="term" value="C:membrane"/>
    <property type="evidence" value="ECO:0007669"/>
    <property type="project" value="UniProtKB-SubCell"/>
</dbReference>
<dbReference type="Pfam" id="PF00005">
    <property type="entry name" value="ABC_tran"/>
    <property type="match status" value="2"/>
</dbReference>
<reference evidence="12 13" key="2">
    <citation type="submission" date="2016-08" db="EMBL/GenBank/DDBJ databases">
        <title>Pervasive Adenine N6-methylation of Active Genes in Fungi.</title>
        <authorList>
            <consortium name="DOE Joint Genome Institute"/>
            <person name="Mondo S.J."/>
            <person name="Dannebaum R.O."/>
            <person name="Kuo R.C."/>
            <person name="Labutti K."/>
            <person name="Haridas S."/>
            <person name="Kuo A."/>
            <person name="Salamov A."/>
            <person name="Ahrendt S.R."/>
            <person name="Lipzen A."/>
            <person name="Sullivan W."/>
            <person name="Andreopoulos W.B."/>
            <person name="Clum A."/>
            <person name="Lindquist E."/>
            <person name="Daum C."/>
            <person name="Ramamoorthy G.K."/>
            <person name="Gryganskyi A."/>
            <person name="Culley D."/>
            <person name="Magnuson J.K."/>
            <person name="James T.Y."/>
            <person name="O'Malley M.A."/>
            <person name="Stajich J.E."/>
            <person name="Spatafora J.W."/>
            <person name="Visel A."/>
            <person name="Grigoriev I.V."/>
        </authorList>
    </citation>
    <scope>NUCLEOTIDE SEQUENCE [LARGE SCALE GENOMIC DNA]</scope>
    <source>
        <strain evidence="13">finn</strain>
    </source>
</reference>
<evidence type="ECO:0000256" key="1">
    <source>
        <dbReference type="ARBA" id="ARBA00004141"/>
    </source>
</evidence>
<dbReference type="OrthoDB" id="2109100at2759"/>
<comment type="subcellular location">
    <subcellularLocation>
        <location evidence="1">Membrane</location>
        <topology evidence="1">Multi-pass membrane protein</topology>
    </subcellularLocation>
</comment>
<evidence type="ECO:0000256" key="3">
    <source>
        <dbReference type="ARBA" id="ARBA00022448"/>
    </source>
</evidence>
<evidence type="ECO:0000256" key="7">
    <source>
        <dbReference type="ARBA" id="ARBA00022840"/>
    </source>
</evidence>
<feature type="domain" description="ABC transporter" evidence="11">
    <location>
        <begin position="1466"/>
        <end position="1699"/>
    </location>
</feature>
<keyword evidence="3" id="KW-0813">Transport</keyword>
<keyword evidence="5" id="KW-0677">Repeat</keyword>
<dbReference type="Gene3D" id="3.40.50.300">
    <property type="entry name" value="P-loop containing nucleotide triphosphate hydrolases"/>
    <property type="match status" value="2"/>
</dbReference>
<dbReference type="SUPFAM" id="SSF52540">
    <property type="entry name" value="P-loop containing nucleoside triphosphate hydrolases"/>
    <property type="match status" value="2"/>
</dbReference>
<feature type="transmembrane region" description="Helical" evidence="10">
    <location>
        <begin position="443"/>
        <end position="463"/>
    </location>
</feature>
<feature type="transmembrane region" description="Helical" evidence="10">
    <location>
        <begin position="1274"/>
        <end position="1299"/>
    </location>
</feature>
<evidence type="ECO:0000256" key="4">
    <source>
        <dbReference type="ARBA" id="ARBA00022692"/>
    </source>
</evidence>
<name>A0A1Y1V2X7_9FUNG</name>
<feature type="transmembrane region" description="Helical" evidence="10">
    <location>
        <begin position="1125"/>
        <end position="1146"/>
    </location>
</feature>
<dbReference type="GO" id="GO:0005524">
    <property type="term" value="F:ATP binding"/>
    <property type="evidence" value="ECO:0007669"/>
    <property type="project" value="UniProtKB-KW"/>
</dbReference>
<dbReference type="Pfam" id="PF12698">
    <property type="entry name" value="ABC2_membrane_3"/>
    <property type="match status" value="2"/>
</dbReference>
<evidence type="ECO:0000313" key="12">
    <source>
        <dbReference type="EMBL" id="ORX45239.1"/>
    </source>
</evidence>
<dbReference type="InterPro" id="IPR026082">
    <property type="entry name" value="ABCA"/>
</dbReference>
<keyword evidence="9 10" id="KW-0472">Membrane</keyword>
<keyword evidence="13" id="KW-1185">Reference proteome</keyword>
<feature type="transmembrane region" description="Helical" evidence="10">
    <location>
        <begin position="1356"/>
        <end position="1377"/>
    </location>
</feature>
<feature type="transmembrane region" description="Helical" evidence="10">
    <location>
        <begin position="1244"/>
        <end position="1262"/>
    </location>
</feature>
<evidence type="ECO:0000313" key="13">
    <source>
        <dbReference type="Proteomes" id="UP000193719"/>
    </source>
</evidence>
<dbReference type="InterPro" id="IPR013525">
    <property type="entry name" value="ABC2_TM"/>
</dbReference>
<evidence type="ECO:0000256" key="9">
    <source>
        <dbReference type="ARBA" id="ARBA00023136"/>
    </source>
</evidence>
<feature type="transmembrane region" description="Helical" evidence="10">
    <location>
        <begin position="408"/>
        <end position="431"/>
    </location>
</feature>
<feature type="transmembrane region" description="Helical" evidence="10">
    <location>
        <begin position="469"/>
        <end position="489"/>
    </location>
</feature>
<sequence length="1803" mass="209518">MNNRKILQLKTLIWRNLIYKKRNKLSTFLEIIVPTIILLLLYYVSEKDGIVIDVLEVNSDQYNFNDLNDIQYSDVYFGFVFPENFEKKEEFINNFKSLDAIKNNNSVVDGFDINFIKRDGNISYQNDANIFFNPNNLKHIEAKVLNADLLLKAKYNENSFNNSLSNIVINNELIQENDIHYYNDFQTTYDKIKQEYESKYENTYIISYDYNKPQSYSYFEKKKVHIKVFKNKEEMQKIRRYNFFGIVFTSQTQYTVKKFDYIDIGDFIKPKYTKDYEHNTYALTEIKKYALAQKLVDQVLIKTLTGYDYNINLHDQTMDQEEIIYEYGDNPANNYLPYLILFFFIPCITNLFLFLVIEKETKFKNSLAAIGLDKNLFWLSWGIIYALIIGIASFLTFIILLFSNVFSFSVNIVCFLLIFIYGLSNCFMVFGISTFIMKSRTSLITGVLFVIGLFIFFFIYYAIKSSVSLLIIFGIFLSPISLLSSINRLSNLKSTILDFNIIDVFKDGQMYGFIFGLVFSCIFYLLLAIYLDNVVPQGNALNKKWNYIFKKAKESDDPIEEMRNKKEANSSFIEPDPENREKIVEVNSVYKFFTIDKKRFCALNDINFNVYLNEIFAIIGHNGAGKSTLMNIMTGMYYESSGSITYNGKNFKNNRSEICSDIGYCAQYNVYTNYLTILEHLKLFCGIKNINEDYDKVLKDIGLLQYKNDFPSILSGGQKRLLNVAFAFLGKPKYVFLDEPSTGLDPLTRKKVWEYLLKKKQNSTVFLTTHYMDEADVLTDRKLIISNGTICCLGSSLFLKNAYNMSYSFDIIIDENKNNEIKKIFNNYIPNVNVTENHTTNNQKMYTYYIPMSNSDSFSKALTEVNKIIEGDEDCKGYTLTSPSLEELFVKLETSKESNSISIKKNALTEKMRKKYNQDRNGSSDNIKQIWSFIKLRLKLFLRNKVAAINTMFFPLAITILCLIGAKYIKDQTNKPRVISYKNIDISNKIYDNKIKWFVESNSDDKGRDLFSNLDIDKSLLSENLNYNKELSLSSGKANEMNDYIGGFLGYMEDNIYKITLYNNVNMMYSLPLSINLLSNAIISKYNDNIIIKTSYQPIDDVFEIYESSDDDKDNLNSQNLTNLIIEYVLVAEIGVMFSLLISLYGPTLVKEREENITQQLYLNGMKNLNYWIGVICSDLICVFISITLVTIFGIITDLSIFYYKGLLFTIVLLILCSISSLLYQYVINYFFEKYDKASTFSSIFNPVLTLILCLISIYAVLKESDTNLKWSFYLIYILPMIFFAPSAIPTMLFKIVYITSYKMYDNKYDAFLQSDIYQELLNNRDDDDYNKKLNNAFKKFSFPSLHEFFSTKYRLYYILIILVLSIILYISVIFILERIRYNKKRSIKKWDENERKKQDSLLSEGPEDVLYEWKRVCNSINNPESEDNKVVSMKVHELRKDYKYQAIKNIKNKCDTTEKENKSNIIDERIYKSSNGKQFKRVIDDLTFGVNYGECLGLLGPNGTGKTTTISIISCSKNPSLGQVIYGNKSLANYNLFDLGIGICPQFDALWNVLTVKEHIEFYYSMCGYSKQDVKEIVSSLVDYCGIESHINKKVCEVSGGTKRKLSLIVSLCSSPSYLLLDEPTAGIDPFTRRYIWNLISEFKEIQQTATILTTHSTEEAEYLCDRIAILMKGKLACIDTPKNIKMKFNNYYILDVFTDNAELFENKYVLEKNIFGLEDIKNYQLKSYVSYQKYTVQIKHDRIANIFDLLEDAKKQKIIKEYSFGQCSLEQVYINIIKKNDEQASFKADSLKQASFIEEGK</sequence>
<dbReference type="GO" id="GO:0140359">
    <property type="term" value="F:ABC-type transporter activity"/>
    <property type="evidence" value="ECO:0007669"/>
    <property type="project" value="InterPro"/>
</dbReference>
<dbReference type="InterPro" id="IPR003593">
    <property type="entry name" value="AAA+_ATPase"/>
</dbReference>
<keyword evidence="7" id="KW-0067">ATP-binding</keyword>
<protein>
    <recommendedName>
        <fullName evidence="11">ABC transporter domain-containing protein</fullName>
    </recommendedName>
</protein>
<dbReference type="CDD" id="cd03263">
    <property type="entry name" value="ABC_subfamily_A"/>
    <property type="match status" value="2"/>
</dbReference>
<feature type="transmembrane region" description="Helical" evidence="10">
    <location>
        <begin position="510"/>
        <end position="531"/>
    </location>
</feature>
<evidence type="ECO:0000256" key="5">
    <source>
        <dbReference type="ARBA" id="ARBA00022737"/>
    </source>
</evidence>
<dbReference type="PANTHER" id="PTHR19229">
    <property type="entry name" value="ATP-BINDING CASSETTE TRANSPORTER SUBFAMILY A ABCA"/>
    <property type="match status" value="1"/>
</dbReference>
<feature type="transmembrane region" description="Helical" evidence="10">
    <location>
        <begin position="1207"/>
        <end position="1232"/>
    </location>
</feature>
<dbReference type="FunFam" id="3.40.50.300:FF:000335">
    <property type="entry name" value="ATP binding cassette subfamily A member 5"/>
    <property type="match status" value="1"/>
</dbReference>
<dbReference type="STRING" id="1754191.A0A1Y1V2X7"/>
<dbReference type="InterPro" id="IPR003439">
    <property type="entry name" value="ABC_transporter-like_ATP-bd"/>
</dbReference>
<feature type="transmembrane region" description="Helical" evidence="10">
    <location>
        <begin position="1171"/>
        <end position="1195"/>
    </location>
</feature>
<gene>
    <name evidence="12" type="ORF">BCR36DRAFT_333611</name>
</gene>
<keyword evidence="4 10" id="KW-0812">Transmembrane</keyword>
<feature type="domain" description="ABC transporter" evidence="11">
    <location>
        <begin position="584"/>
        <end position="812"/>
    </location>
</feature>
<comment type="caution">
    <text evidence="12">The sequence shown here is derived from an EMBL/GenBank/DDBJ whole genome shotgun (WGS) entry which is preliminary data.</text>
</comment>
<dbReference type="InterPro" id="IPR027417">
    <property type="entry name" value="P-loop_NTPase"/>
</dbReference>
<evidence type="ECO:0000256" key="10">
    <source>
        <dbReference type="SAM" id="Phobius"/>
    </source>
</evidence>
<evidence type="ECO:0000256" key="6">
    <source>
        <dbReference type="ARBA" id="ARBA00022741"/>
    </source>
</evidence>
<dbReference type="Proteomes" id="UP000193719">
    <property type="component" value="Unassembled WGS sequence"/>
</dbReference>
<comment type="similarity">
    <text evidence="2">Belongs to the ABC transporter superfamily. ABCA family.</text>
</comment>